<dbReference type="EC" id="1.6.5.2" evidence="3"/>
<dbReference type="NCBIfam" id="TIGR01755">
    <property type="entry name" value="flav_wrbA"/>
    <property type="match status" value="1"/>
</dbReference>
<reference evidence="8" key="1">
    <citation type="journal article" date="2021" name="bioRxiv">
        <title>Whole Genome Assembly and Annotation of Northern Wild Rice, Zizania palustris L., Supports a Whole Genome Duplication in the Zizania Genus.</title>
        <authorList>
            <person name="Haas M."/>
            <person name="Kono T."/>
            <person name="Macchietto M."/>
            <person name="Millas R."/>
            <person name="McGilp L."/>
            <person name="Shao M."/>
            <person name="Duquette J."/>
            <person name="Hirsch C.N."/>
            <person name="Kimball J."/>
        </authorList>
    </citation>
    <scope>NUCLEOTIDE SEQUENCE</scope>
    <source>
        <tissue evidence="8">Fresh leaf tissue</tissue>
    </source>
</reference>
<comment type="caution">
    <text evidence="8">The sequence shown here is derived from an EMBL/GenBank/DDBJ whole genome shotgun (WGS) entry which is preliminary data.</text>
</comment>
<evidence type="ECO:0000256" key="3">
    <source>
        <dbReference type="ARBA" id="ARBA00012648"/>
    </source>
</evidence>
<evidence type="ECO:0000256" key="4">
    <source>
        <dbReference type="ARBA" id="ARBA00047678"/>
    </source>
</evidence>
<dbReference type="InterPro" id="IPR005025">
    <property type="entry name" value="FMN_Rdtase-like_dom"/>
</dbReference>
<dbReference type="GO" id="GO:0003955">
    <property type="term" value="F:NAD(P)H dehydrogenase (quinone) activity"/>
    <property type="evidence" value="ECO:0007669"/>
    <property type="project" value="UniProtKB-EC"/>
</dbReference>
<feature type="region of interest" description="Disordered" evidence="6">
    <location>
        <begin position="1"/>
        <end position="32"/>
    </location>
</feature>
<dbReference type="GO" id="GO:0010181">
    <property type="term" value="F:FMN binding"/>
    <property type="evidence" value="ECO:0007669"/>
    <property type="project" value="InterPro"/>
</dbReference>
<proteinExistence type="inferred from homology"/>
<dbReference type="Proteomes" id="UP000729402">
    <property type="component" value="Unassembled WGS sequence"/>
</dbReference>
<evidence type="ECO:0000313" key="9">
    <source>
        <dbReference type="Proteomes" id="UP000729402"/>
    </source>
</evidence>
<dbReference type="EMBL" id="JAAALK010000079">
    <property type="protein sequence ID" value="KAG8098145.1"/>
    <property type="molecule type" value="Genomic_DNA"/>
</dbReference>
<protein>
    <recommendedName>
        <fullName evidence="3">NAD(P)H dehydrogenase (quinone)</fullName>
        <ecNumber evidence="3">1.6.5.2</ecNumber>
    </recommendedName>
</protein>
<sequence>MGKGGGCIPSKRHRATAAADAAPQPLSPTSHRRERTFIPAPSAAVAPAPAPRPVRIYVVFYSMYGHVRLLARAVQRGVGSVPGARALLFRVPETLPPAVLAQMGAKEAADGEDIPVVDLDGLPDADGFLFGFPARFGSMAAQMQAFFDSTEPLCRHQRLAGKPAGFFVSTGTQGGGQETTAWTAITQLAHHGMVFVPIGYTFSEGMFELDELRGGSPYGAGVFSGDGSRPPSELELALAEHHGKYMATLVKRMVHGAS</sequence>
<dbReference type="PROSITE" id="PS50902">
    <property type="entry name" value="FLAVODOXIN_LIKE"/>
    <property type="match status" value="1"/>
</dbReference>
<dbReference type="OrthoDB" id="504689at2759"/>
<dbReference type="PANTHER" id="PTHR30546">
    <property type="entry name" value="FLAVODOXIN-RELATED PROTEIN WRBA-RELATED"/>
    <property type="match status" value="1"/>
</dbReference>
<dbReference type="InterPro" id="IPR008254">
    <property type="entry name" value="Flavodoxin/NO_synth"/>
</dbReference>
<organism evidence="8 9">
    <name type="scientific">Zizania palustris</name>
    <name type="common">Northern wild rice</name>
    <dbReference type="NCBI Taxonomy" id="103762"/>
    <lineage>
        <taxon>Eukaryota</taxon>
        <taxon>Viridiplantae</taxon>
        <taxon>Streptophyta</taxon>
        <taxon>Embryophyta</taxon>
        <taxon>Tracheophyta</taxon>
        <taxon>Spermatophyta</taxon>
        <taxon>Magnoliopsida</taxon>
        <taxon>Liliopsida</taxon>
        <taxon>Poales</taxon>
        <taxon>Poaceae</taxon>
        <taxon>BOP clade</taxon>
        <taxon>Oryzoideae</taxon>
        <taxon>Oryzeae</taxon>
        <taxon>Zizaniinae</taxon>
        <taxon>Zizania</taxon>
    </lineage>
</organism>
<feature type="domain" description="Flavodoxin-like" evidence="7">
    <location>
        <begin position="56"/>
        <end position="246"/>
    </location>
</feature>
<evidence type="ECO:0000313" key="8">
    <source>
        <dbReference type="EMBL" id="KAG8098145.1"/>
    </source>
</evidence>
<dbReference type="GO" id="GO:0016020">
    <property type="term" value="C:membrane"/>
    <property type="evidence" value="ECO:0007669"/>
    <property type="project" value="TreeGrafter"/>
</dbReference>
<accession>A0A8J5WXW2</accession>
<dbReference type="AlphaFoldDB" id="A0A8J5WXW2"/>
<evidence type="ECO:0000259" key="7">
    <source>
        <dbReference type="PROSITE" id="PS50902"/>
    </source>
</evidence>
<dbReference type="InterPro" id="IPR010089">
    <property type="entry name" value="Flavoprotein_WrbA-like"/>
</dbReference>
<evidence type="ECO:0000256" key="2">
    <source>
        <dbReference type="ARBA" id="ARBA00006961"/>
    </source>
</evidence>
<evidence type="ECO:0000256" key="1">
    <source>
        <dbReference type="ARBA" id="ARBA00001917"/>
    </source>
</evidence>
<reference evidence="8" key="2">
    <citation type="submission" date="2021-02" db="EMBL/GenBank/DDBJ databases">
        <authorList>
            <person name="Kimball J.A."/>
            <person name="Haas M.W."/>
            <person name="Macchietto M."/>
            <person name="Kono T."/>
            <person name="Duquette J."/>
            <person name="Shao M."/>
        </authorList>
    </citation>
    <scope>NUCLEOTIDE SEQUENCE</scope>
    <source>
        <tissue evidence="8">Fresh leaf tissue</tissue>
    </source>
</reference>
<evidence type="ECO:0000256" key="5">
    <source>
        <dbReference type="ARBA" id="ARBA00048983"/>
    </source>
</evidence>
<comment type="similarity">
    <text evidence="2">Belongs to the WrbA family.</text>
</comment>
<comment type="catalytic activity">
    <reaction evidence="5">
        <text>a quinone + NADPH + H(+) = a quinol + NADP(+)</text>
        <dbReference type="Rhea" id="RHEA:46164"/>
        <dbReference type="ChEBI" id="CHEBI:15378"/>
        <dbReference type="ChEBI" id="CHEBI:24646"/>
        <dbReference type="ChEBI" id="CHEBI:57783"/>
        <dbReference type="ChEBI" id="CHEBI:58349"/>
        <dbReference type="ChEBI" id="CHEBI:132124"/>
        <dbReference type="EC" id="1.6.5.2"/>
    </reaction>
</comment>
<keyword evidence="9" id="KW-1185">Reference proteome</keyword>
<evidence type="ECO:0000256" key="6">
    <source>
        <dbReference type="SAM" id="MobiDB-lite"/>
    </source>
</evidence>
<dbReference type="Pfam" id="PF03358">
    <property type="entry name" value="FMN_red"/>
    <property type="match status" value="1"/>
</dbReference>
<comment type="cofactor">
    <cofactor evidence="1">
        <name>FMN</name>
        <dbReference type="ChEBI" id="CHEBI:58210"/>
    </cofactor>
</comment>
<dbReference type="PANTHER" id="PTHR30546:SF7">
    <property type="entry name" value="NAD(P)H DEHYDROGENASE (QUINONE)"/>
    <property type="match status" value="1"/>
</dbReference>
<gene>
    <name evidence="8" type="ORF">GUJ93_ZPchr0013g36029</name>
</gene>
<name>A0A8J5WXW2_ZIZPA</name>
<comment type="catalytic activity">
    <reaction evidence="4">
        <text>a quinone + NADH + H(+) = a quinol + NAD(+)</text>
        <dbReference type="Rhea" id="RHEA:46160"/>
        <dbReference type="ChEBI" id="CHEBI:15378"/>
        <dbReference type="ChEBI" id="CHEBI:24646"/>
        <dbReference type="ChEBI" id="CHEBI:57540"/>
        <dbReference type="ChEBI" id="CHEBI:57945"/>
        <dbReference type="ChEBI" id="CHEBI:132124"/>
        <dbReference type="EC" id="1.6.5.2"/>
    </reaction>
</comment>
<dbReference type="FunFam" id="3.40.50.360:FF:000001">
    <property type="entry name" value="NAD(P)H dehydrogenase (Quinone) FQR1-like"/>
    <property type="match status" value="1"/>
</dbReference>
<dbReference type="NCBIfam" id="NF002999">
    <property type="entry name" value="PRK03767.1"/>
    <property type="match status" value="1"/>
</dbReference>